<dbReference type="EMBL" id="MFHI01000010">
    <property type="protein sequence ID" value="OGF79117.1"/>
    <property type="molecule type" value="Genomic_DNA"/>
</dbReference>
<dbReference type="Gene3D" id="3.40.50.2300">
    <property type="match status" value="2"/>
</dbReference>
<proteinExistence type="predicted"/>
<keyword evidence="1" id="KW-0812">Transmembrane</keyword>
<dbReference type="PANTHER" id="PTHR35271">
    <property type="entry name" value="ABC TRANSPORTER, SUBSTRATE-BINDING LIPOPROTEIN-RELATED"/>
    <property type="match status" value="1"/>
</dbReference>
<evidence type="ECO:0000313" key="2">
    <source>
        <dbReference type="EMBL" id="OGF79117.1"/>
    </source>
</evidence>
<evidence type="ECO:0008006" key="4">
    <source>
        <dbReference type="Google" id="ProtNLM"/>
    </source>
</evidence>
<dbReference type="CDD" id="cd06325">
    <property type="entry name" value="PBP1_ABC_unchar_transporter"/>
    <property type="match status" value="1"/>
</dbReference>
<evidence type="ECO:0000256" key="1">
    <source>
        <dbReference type="SAM" id="Phobius"/>
    </source>
</evidence>
<dbReference type="Pfam" id="PF04392">
    <property type="entry name" value="ABC_sub_bind"/>
    <property type="match status" value="1"/>
</dbReference>
<sequence>MKLTLKQAIFMVLAAVIVVGGYFSWQFIAEQNKPVAPPKNYKIGFLLTDKDIGSANITGFKGGMEKAGYKEGVNITYIEKNAGADRATIIDGYAKDLNDAGLDLIIISSTSAGKALQKLQDAGKLQTKIFFLAVGSPRDLVKNLQFPEGFITGIGEGTVEFTGKRLEFLKELVPNMRKVISVVEKGSTNEKLFKEKLAETSTKIGVEMVYIDIDTKKPDEILQKLPLLTKKLGDAYITCPCKSNDQGTYAKPLAAQLLKAGLPSISTELKSGANIGFLATYSDDREKTGEAGAVLVDKILKGMPINNVPVSFAKDVILEINLKTAKSLGITIPQSILSGANKVYNE</sequence>
<keyword evidence="1" id="KW-1133">Transmembrane helix</keyword>
<feature type="transmembrane region" description="Helical" evidence="1">
    <location>
        <begin position="7"/>
        <end position="25"/>
    </location>
</feature>
<gene>
    <name evidence="2" type="ORF">A2W54_01030</name>
</gene>
<dbReference type="Proteomes" id="UP000178425">
    <property type="component" value="Unassembled WGS sequence"/>
</dbReference>
<dbReference type="InterPro" id="IPR007487">
    <property type="entry name" value="ABC_transpt-TYRBP-like"/>
</dbReference>
<organism evidence="2 3">
    <name type="scientific">Candidatus Giovannonibacteria bacterium RIFCSPHIGHO2_02_43_13</name>
    <dbReference type="NCBI Taxonomy" id="1798330"/>
    <lineage>
        <taxon>Bacteria</taxon>
        <taxon>Candidatus Giovannoniibacteriota</taxon>
    </lineage>
</organism>
<keyword evidence="1" id="KW-0472">Membrane</keyword>
<accession>A0A1F5WTZ0</accession>
<reference evidence="2 3" key="1">
    <citation type="journal article" date="2016" name="Nat. Commun.">
        <title>Thousands of microbial genomes shed light on interconnected biogeochemical processes in an aquifer system.</title>
        <authorList>
            <person name="Anantharaman K."/>
            <person name="Brown C.T."/>
            <person name="Hug L.A."/>
            <person name="Sharon I."/>
            <person name="Castelle C.J."/>
            <person name="Probst A.J."/>
            <person name="Thomas B.C."/>
            <person name="Singh A."/>
            <person name="Wilkins M.J."/>
            <person name="Karaoz U."/>
            <person name="Brodie E.L."/>
            <person name="Williams K.H."/>
            <person name="Hubbard S.S."/>
            <person name="Banfield J.F."/>
        </authorList>
    </citation>
    <scope>NUCLEOTIDE SEQUENCE [LARGE SCALE GENOMIC DNA]</scope>
</reference>
<protein>
    <recommendedName>
        <fullName evidence="4">ABC transporter substrate-binding protein</fullName>
    </recommendedName>
</protein>
<dbReference type="PANTHER" id="PTHR35271:SF1">
    <property type="entry name" value="ABC TRANSPORTER, SUBSTRATE-BINDING LIPOPROTEIN"/>
    <property type="match status" value="1"/>
</dbReference>
<dbReference type="AlphaFoldDB" id="A0A1F5WTZ0"/>
<evidence type="ECO:0000313" key="3">
    <source>
        <dbReference type="Proteomes" id="UP000178425"/>
    </source>
</evidence>
<name>A0A1F5WTZ0_9BACT</name>
<comment type="caution">
    <text evidence="2">The sequence shown here is derived from an EMBL/GenBank/DDBJ whole genome shotgun (WGS) entry which is preliminary data.</text>
</comment>